<feature type="region of interest" description="Disordered" evidence="3">
    <location>
        <begin position="1"/>
        <end position="22"/>
    </location>
</feature>
<feature type="region of interest" description="Disordered" evidence="3">
    <location>
        <begin position="346"/>
        <end position="385"/>
    </location>
</feature>
<feature type="compositionally biased region" description="Basic and acidic residues" evidence="3">
    <location>
        <begin position="367"/>
        <end position="377"/>
    </location>
</feature>
<keyword evidence="2" id="KW-0175">Coiled coil</keyword>
<name>Q2R4Z6_ORYSJ</name>
<feature type="coiled-coil region" evidence="2">
    <location>
        <begin position="283"/>
        <end position="310"/>
    </location>
</feature>
<reference evidence="5" key="1">
    <citation type="journal article" date="2005" name="Nature">
        <title>The map-based sequence of the rice genome.</title>
        <authorList>
            <consortium name="International rice genome sequencing project (IRGSP)"/>
            <person name="Matsumoto T."/>
            <person name="Wu J."/>
            <person name="Kanamori H."/>
            <person name="Katayose Y."/>
            <person name="Fujisawa M."/>
            <person name="Namiki N."/>
            <person name="Mizuno H."/>
            <person name="Yamamoto K."/>
            <person name="Antonio B.A."/>
            <person name="Baba T."/>
            <person name="Sakata K."/>
            <person name="Nagamura Y."/>
            <person name="Aoki H."/>
            <person name="Arikawa K."/>
            <person name="Arita K."/>
            <person name="Bito T."/>
            <person name="Chiden Y."/>
            <person name="Fujitsuka N."/>
            <person name="Fukunaka R."/>
            <person name="Hamada M."/>
            <person name="Harada C."/>
            <person name="Hayashi A."/>
            <person name="Hijishita S."/>
            <person name="Honda M."/>
            <person name="Hosokawa S."/>
            <person name="Ichikawa Y."/>
            <person name="Idonuma A."/>
            <person name="Iijima M."/>
            <person name="Ikeda M."/>
            <person name="Ikeno M."/>
            <person name="Ito K."/>
            <person name="Ito S."/>
            <person name="Ito T."/>
            <person name="Ito Y."/>
            <person name="Ito Y."/>
            <person name="Iwabuchi A."/>
            <person name="Kamiya K."/>
            <person name="Karasawa W."/>
            <person name="Kurita K."/>
            <person name="Katagiri S."/>
            <person name="Kikuta A."/>
            <person name="Kobayashi H."/>
            <person name="Kobayashi N."/>
            <person name="Machita K."/>
            <person name="Maehara T."/>
            <person name="Masukawa M."/>
            <person name="Mizubayashi T."/>
            <person name="Mukai Y."/>
            <person name="Nagasaki H."/>
            <person name="Nagata Y."/>
            <person name="Naito S."/>
            <person name="Nakashima M."/>
            <person name="Nakama Y."/>
            <person name="Nakamichi Y."/>
            <person name="Nakamura M."/>
            <person name="Meguro A."/>
            <person name="Negishi M."/>
            <person name="Ohta I."/>
            <person name="Ohta T."/>
            <person name="Okamoto M."/>
            <person name="Ono N."/>
            <person name="Saji S."/>
            <person name="Sakaguchi M."/>
            <person name="Sakai K."/>
            <person name="Shibata M."/>
            <person name="Shimokawa T."/>
            <person name="Song J."/>
            <person name="Takazaki Y."/>
            <person name="Terasawa K."/>
            <person name="Tsugane M."/>
            <person name="Tsuji K."/>
            <person name="Ueda S."/>
            <person name="Waki K."/>
            <person name="Yamagata H."/>
            <person name="Yamamoto M."/>
            <person name="Yamamoto S."/>
            <person name="Yamane H."/>
            <person name="Yoshiki S."/>
            <person name="Yoshihara R."/>
            <person name="Yukawa K."/>
            <person name="Zhong H."/>
            <person name="Yano M."/>
            <person name="Yuan Q."/>
            <person name="Ouyang S."/>
            <person name="Liu J."/>
            <person name="Jones K.M."/>
            <person name="Gansberger K."/>
            <person name="Moffat K."/>
            <person name="Hill J."/>
            <person name="Bera J."/>
            <person name="Fadrosh D."/>
            <person name="Jin S."/>
            <person name="Johri S."/>
            <person name="Kim M."/>
            <person name="Overton L."/>
            <person name="Reardon M."/>
            <person name="Tsitrin T."/>
            <person name="Vuong H."/>
            <person name="Weaver B."/>
            <person name="Ciecko A."/>
            <person name="Tallon L."/>
            <person name="Jackson J."/>
            <person name="Pai G."/>
            <person name="Aken S.V."/>
            <person name="Utterback T."/>
            <person name="Reidmuller S."/>
            <person name="Feldblyum T."/>
            <person name="Hsiao J."/>
            <person name="Zismann V."/>
            <person name="Iobst S."/>
            <person name="de Vazeille A.R."/>
            <person name="Buell C.R."/>
            <person name="Ying K."/>
            <person name="Li Y."/>
            <person name="Lu T."/>
            <person name="Huang Y."/>
            <person name="Zhao Q."/>
            <person name="Feng Q."/>
            <person name="Zhang L."/>
            <person name="Zhu J."/>
            <person name="Weng Q."/>
            <person name="Mu J."/>
            <person name="Lu Y."/>
            <person name="Fan D."/>
            <person name="Liu Y."/>
            <person name="Guan J."/>
            <person name="Zhang Y."/>
            <person name="Yu S."/>
            <person name="Liu X."/>
            <person name="Zhang Y."/>
            <person name="Hong G."/>
            <person name="Han B."/>
            <person name="Choisne N."/>
            <person name="Demange N."/>
            <person name="Orjeda G."/>
            <person name="Samain S."/>
            <person name="Cattolico L."/>
            <person name="Pelletier E."/>
            <person name="Couloux A."/>
            <person name="Segurens B."/>
            <person name="Wincker P."/>
            <person name="D'Hont A."/>
            <person name="Scarpelli C."/>
            <person name="Weissenbach J."/>
            <person name="Salanoubat M."/>
            <person name="Quetier F."/>
            <person name="Yu Y."/>
            <person name="Kim H.R."/>
            <person name="Rambo T."/>
            <person name="Currie J."/>
            <person name="Collura K."/>
            <person name="Luo M."/>
            <person name="Yang T."/>
            <person name="Ammiraju J.S.S."/>
            <person name="Engler F."/>
            <person name="Soderlund C."/>
            <person name="Wing R.A."/>
            <person name="Palmer L.E."/>
            <person name="de la Bastide M."/>
            <person name="Spiegel L."/>
            <person name="Nascimento L."/>
            <person name="Zutavern T."/>
            <person name="O'Shaughnessy A."/>
            <person name="Dike S."/>
            <person name="Dedhia N."/>
            <person name="Preston R."/>
            <person name="Balija V."/>
            <person name="McCombie W.R."/>
            <person name="Chow T."/>
            <person name="Chen H."/>
            <person name="Chung M."/>
            <person name="Chen C."/>
            <person name="Shaw J."/>
            <person name="Wu H."/>
            <person name="Hsiao K."/>
            <person name="Chao Y."/>
            <person name="Chu M."/>
            <person name="Cheng C."/>
            <person name="Hour A."/>
            <person name="Lee P."/>
            <person name="Lin S."/>
            <person name="Lin Y."/>
            <person name="Liou J."/>
            <person name="Liu S."/>
            <person name="Hsing Y."/>
            <person name="Raghuvanshi S."/>
            <person name="Mohanty A."/>
            <person name="Bharti A.K."/>
            <person name="Gaur A."/>
            <person name="Gupta V."/>
            <person name="Kumar D."/>
            <person name="Ravi V."/>
            <person name="Vij S."/>
            <person name="Kapur A."/>
            <person name="Khurana P."/>
            <person name="Khurana P."/>
            <person name="Khurana J.P."/>
            <person name="Tyagi A.K."/>
            <person name="Gaikwad K."/>
            <person name="Singh A."/>
            <person name="Dalal V."/>
            <person name="Srivastava S."/>
            <person name="Dixit A."/>
            <person name="Pal A.K."/>
            <person name="Ghazi I.A."/>
            <person name="Yadav M."/>
            <person name="Pandit A."/>
            <person name="Bhargava A."/>
            <person name="Sureshbabu K."/>
            <person name="Batra K."/>
            <person name="Sharma T.R."/>
            <person name="Mohapatra T."/>
            <person name="Singh N.K."/>
            <person name="Messing J."/>
            <person name="Nelson A.B."/>
            <person name="Fuks G."/>
            <person name="Kavchok S."/>
            <person name="Keizer G."/>
            <person name="Linton E."/>
            <person name="Llaca V."/>
            <person name="Song R."/>
            <person name="Tanyolac B."/>
            <person name="Young S."/>
            <person name="Ho-Il K."/>
            <person name="Hahn J.H."/>
            <person name="Sangsakoo G."/>
            <person name="Vanavichit A."/>
            <person name="de Mattos Luiz.A.T."/>
            <person name="Zimmer P.D."/>
            <person name="Malone G."/>
            <person name="Dellagostin O."/>
            <person name="de Oliveira A.C."/>
            <person name="Bevan M."/>
            <person name="Bancroft I."/>
            <person name="Minx P."/>
            <person name="Cordum H."/>
            <person name="Wilson R."/>
            <person name="Cheng Z."/>
            <person name="Jin W."/>
            <person name="Jiang J."/>
            <person name="Leong S.A."/>
            <person name="Iwama H."/>
            <person name="Gojobori T."/>
            <person name="Itoh T."/>
            <person name="Niimura Y."/>
            <person name="Fujii Y."/>
            <person name="Habara T."/>
            <person name="Sakai H."/>
            <person name="Sato Y."/>
            <person name="Wilson G."/>
            <person name="Kumar K."/>
            <person name="McCouch S."/>
            <person name="Juretic N."/>
            <person name="Hoen D."/>
            <person name="Wright S."/>
            <person name="Bruskiewich R."/>
            <person name="Bureau T."/>
            <person name="Miyao A."/>
            <person name="Hirochika H."/>
            <person name="Nishikawa T."/>
            <person name="Kadowaki K."/>
            <person name="Sugiura M."/>
            <person name="Burr B."/>
            <person name="Sasaki T."/>
        </authorList>
    </citation>
    <scope>NUCLEOTIDE SEQUENCE [LARGE SCALE GENOMIC DNA]</scope>
    <source>
        <strain evidence="5">cv. Nipponbare</strain>
    </source>
</reference>
<dbReference type="InterPro" id="IPR031052">
    <property type="entry name" value="FHY3/FAR1"/>
</dbReference>
<dbReference type="PANTHER" id="PTHR31669">
    <property type="entry name" value="PROTEIN FAR1-RELATED SEQUENCE 10-RELATED"/>
    <property type="match status" value="1"/>
</dbReference>
<evidence type="ECO:0000256" key="2">
    <source>
        <dbReference type="SAM" id="Coils"/>
    </source>
</evidence>
<dbReference type="PANTHER" id="PTHR31669:SF305">
    <property type="entry name" value="PROTEIN FAR1-RELATED SEQUENCE"/>
    <property type="match status" value="1"/>
</dbReference>
<gene>
    <name evidence="4" type="ordered locus">LOC_Os11g26770</name>
</gene>
<evidence type="ECO:0000313" key="5">
    <source>
        <dbReference type="Proteomes" id="UP000000763"/>
    </source>
</evidence>
<dbReference type="EMBL" id="AC145325">
    <property type="protein sequence ID" value="AAX96130.1"/>
    <property type="molecule type" value="Genomic_DNA"/>
</dbReference>
<keyword evidence="1" id="KW-0862">Zinc</keyword>
<comment type="subcellular location">
    <subcellularLocation>
        <location evidence="1">Nucleus</location>
    </subcellularLocation>
</comment>
<keyword evidence="1" id="KW-0863">Zinc-finger</keyword>
<accession>Q2R4Z6</accession>
<organism evidence="4 5">
    <name type="scientific">Oryza sativa subsp. japonica</name>
    <name type="common">Rice</name>
    <dbReference type="NCBI Taxonomy" id="39947"/>
    <lineage>
        <taxon>Eukaryota</taxon>
        <taxon>Viridiplantae</taxon>
        <taxon>Streptophyta</taxon>
        <taxon>Embryophyta</taxon>
        <taxon>Tracheophyta</taxon>
        <taxon>Spermatophyta</taxon>
        <taxon>Magnoliopsida</taxon>
        <taxon>Liliopsida</taxon>
        <taxon>Poales</taxon>
        <taxon>Poaceae</taxon>
        <taxon>BOP clade</taxon>
        <taxon>Oryzoideae</taxon>
        <taxon>Oryzeae</taxon>
        <taxon>Oryzinae</taxon>
        <taxon>Oryza</taxon>
        <taxon>Oryza sativa</taxon>
    </lineage>
</organism>
<feature type="compositionally biased region" description="Polar residues" evidence="3">
    <location>
        <begin position="13"/>
        <end position="22"/>
    </location>
</feature>
<dbReference type="GO" id="GO:0006355">
    <property type="term" value="P:regulation of DNA-templated transcription"/>
    <property type="evidence" value="ECO:0007669"/>
    <property type="project" value="UniProtKB-UniRule"/>
</dbReference>
<comment type="similarity">
    <text evidence="1">Belongs to the FHY3/FAR1 family.</text>
</comment>
<dbReference type="GO" id="GO:0008270">
    <property type="term" value="F:zinc ion binding"/>
    <property type="evidence" value="ECO:0007669"/>
    <property type="project" value="UniProtKB-UniRule"/>
</dbReference>
<dbReference type="Proteomes" id="UP000000763">
    <property type="component" value="Chromosome 11"/>
</dbReference>
<dbReference type="AlphaFoldDB" id="Q2R4Z6"/>
<dbReference type="GO" id="GO:0005634">
    <property type="term" value="C:nucleus"/>
    <property type="evidence" value="ECO:0007669"/>
    <property type="project" value="UniProtKB-SubCell"/>
</dbReference>
<comment type="function">
    <text evidence="1">Putative transcription activator involved in regulating light control of development.</text>
</comment>
<evidence type="ECO:0000256" key="3">
    <source>
        <dbReference type="SAM" id="MobiDB-lite"/>
    </source>
</evidence>
<protein>
    <recommendedName>
        <fullName evidence="1">Protein FAR1-RELATED SEQUENCE</fullName>
    </recommendedName>
</protein>
<keyword evidence="1" id="KW-0479">Metal-binding</keyword>
<evidence type="ECO:0000313" key="4">
    <source>
        <dbReference type="EMBL" id="AAX96130.1"/>
    </source>
</evidence>
<proteinExistence type="inferred from homology"/>
<evidence type="ECO:0000256" key="1">
    <source>
        <dbReference type="RuleBase" id="RU367018"/>
    </source>
</evidence>
<sequence>MDDPAVQPAIGGRTSSHPVLRSTLTPESDGIVEISMLEPCSADAIALPLSSIPTIEPMEDASMGSAEPMEDASIGSATTIAPTENLYKLRVHWAAVFRDSFTADMTSTQRSEGMNNVFKKRFRRKLSLSKLLEECDKCAMSLRDNELDADYKSRHSTPVTYIRDLPMLKTAAELYTRRLYSEFEEHFKEQFSFSCKFLKSEGSIMTYKVYCASMLSESLISMRFSSFRIFNINEVFILPTQYVLNRWTKYAKRGFYFEKKQISDNETLRTHAARISRKATSVAQYQKELLDDMEKAIDKLDLEADNSLSKIHTKTYEVSESSNGCVGDILKGKVSIRVPQVIKGPKNKRSKTVLLKKKGKKGNAAKKKGEDPKKSTDNGEMIQDPDELIGSFDANIDDNMHEDFSTMVAPPIHGEYTSLLFGLDQDAMAARKLHFD</sequence>
<feature type="compositionally biased region" description="Basic residues" evidence="3">
    <location>
        <begin position="346"/>
        <end position="366"/>
    </location>
</feature>
<reference evidence="5" key="2">
    <citation type="journal article" date="2008" name="Nucleic Acids Res.">
        <title>The rice annotation project database (RAP-DB): 2008 update.</title>
        <authorList>
            <consortium name="The rice annotation project (RAP)"/>
        </authorList>
    </citation>
    <scope>GENOME REANNOTATION</scope>
    <source>
        <strain evidence="5">cv. Nipponbare</strain>
    </source>
</reference>
<keyword evidence="1" id="KW-0539">Nucleus</keyword>